<dbReference type="Gene3D" id="3.50.50.60">
    <property type="entry name" value="FAD/NAD(P)-binding domain"/>
    <property type="match status" value="1"/>
</dbReference>
<dbReference type="STRING" id="268505.A0A2A9PK40"/>
<dbReference type="Pfam" id="PF00732">
    <property type="entry name" value="GMC_oxred_N"/>
    <property type="match status" value="1"/>
</dbReference>
<sequence length="768" mass="84528">MNLLAGLLLVNWLATPAFAGFIDAYDPSIKYDYVIVGSGAGGGPLGARLATYGYKVLIVEAGDDQTTTYHYQVPGLNLRASEHPPMAWNYYVSHYSDIERQKTDSKMTWTTPSGKDYVGPSPPHGSTPKGILYPRAGTFGGCTAHNAMITVYPGREDWDYIARTTGDPTWTADKMRAYFQRLERKKYPLGLPSGHGFTGWLTTSLTNLGFVVQDAKFEAMVLSAASAAGRGLGKLVSGVPGLAGVLGRDLNTDFPGRDHREGPFQIPLAIQNGYRSGPRDAIMPVLNSKNKDGSPKYHLDILFNTFVTRVLFDETRGPGTKQKAIGVEFIRGKSLYRADPRASQSGEAPRPTGNIMAPQIIISAGSFNTPQLLKLSGIGPRAELERWGISVRVDLPGVGTNMQDRYETTVVAENPSNFVLTEQCTWLNSLSDPCLQKWKSVSSTIFLRGGYTSNGIALGVLRKSSVTEKDSADLLISGAPAAFTGYFPGYSVNATKESKQWTWIVLKAQTRNRGGTVLLRSKNPLDTPSINFNYFDTGTNDKGEADLDAQALVEGMNWARQAVANNFRFPGFFREVWPGQQVKTDEEMKDWVKKEAWGHHACCTAPIGPSSDPKAVLDSKFRVRGVENLRVVDASIFPKIPGYFIVLPIYMISEKAADTIYVDDTASKPLEWTPRGSSDDLAQRKSDDRSPRQDSKERDTHDAEQQPADDFMDWPSRGSAEDLAHRLGMKQVPDQQSAQKPMQKDSPANILDWVPRGSAEDMAHRFGW</sequence>
<feature type="region of interest" description="Disordered" evidence="2">
    <location>
        <begin position="668"/>
        <end position="756"/>
    </location>
</feature>
<protein>
    <recommendedName>
        <fullName evidence="4">Glucose-methanol-choline oxidoreductase N-terminal domain-containing protein</fullName>
    </recommendedName>
</protein>
<dbReference type="Proteomes" id="UP000037136">
    <property type="component" value="Unassembled WGS sequence"/>
</dbReference>
<evidence type="ECO:0000259" key="4">
    <source>
        <dbReference type="PROSITE" id="PS00624"/>
    </source>
</evidence>
<dbReference type="InterPro" id="IPR007867">
    <property type="entry name" value="GMC_OxRtase_C"/>
</dbReference>
<dbReference type="InterPro" id="IPR012132">
    <property type="entry name" value="GMC_OxRdtase"/>
</dbReference>
<accession>A0A2A9PK40</accession>
<dbReference type="InterPro" id="IPR000172">
    <property type="entry name" value="GMC_OxRdtase_N"/>
</dbReference>
<dbReference type="PANTHER" id="PTHR11552">
    <property type="entry name" value="GLUCOSE-METHANOL-CHOLINE GMC OXIDOREDUCTASE"/>
    <property type="match status" value="1"/>
</dbReference>
<dbReference type="AlphaFoldDB" id="A0A2A9PK40"/>
<dbReference type="Gene3D" id="3.30.560.10">
    <property type="entry name" value="Glucose Oxidase, domain 3"/>
    <property type="match status" value="1"/>
</dbReference>
<dbReference type="InterPro" id="IPR036188">
    <property type="entry name" value="FAD/NAD-bd_sf"/>
</dbReference>
<evidence type="ECO:0000256" key="3">
    <source>
        <dbReference type="SAM" id="SignalP"/>
    </source>
</evidence>
<feature type="chain" id="PRO_5013401003" description="Glucose-methanol-choline oxidoreductase N-terminal domain-containing protein" evidence="3">
    <location>
        <begin position="20"/>
        <end position="768"/>
    </location>
</feature>
<dbReference type="OrthoDB" id="269227at2759"/>
<evidence type="ECO:0000256" key="2">
    <source>
        <dbReference type="SAM" id="MobiDB-lite"/>
    </source>
</evidence>
<comment type="similarity">
    <text evidence="1">Belongs to the GMC oxidoreductase family.</text>
</comment>
<evidence type="ECO:0000313" key="6">
    <source>
        <dbReference type="Proteomes" id="UP000037136"/>
    </source>
</evidence>
<evidence type="ECO:0000256" key="1">
    <source>
        <dbReference type="ARBA" id="ARBA00010790"/>
    </source>
</evidence>
<dbReference type="PANTHER" id="PTHR11552:SF213">
    <property type="entry name" value="DEHYDROGENASE, PUTATIVE-RELATED"/>
    <property type="match status" value="1"/>
</dbReference>
<comment type="caution">
    <text evidence="5">The sequence shown here is derived from an EMBL/GenBank/DDBJ whole genome shotgun (WGS) entry which is preliminary data.</text>
</comment>
<feature type="signal peptide" evidence="3">
    <location>
        <begin position="1"/>
        <end position="19"/>
    </location>
</feature>
<dbReference type="Pfam" id="PF05199">
    <property type="entry name" value="GMC_oxred_C"/>
    <property type="match status" value="1"/>
</dbReference>
<dbReference type="GO" id="GO:0050660">
    <property type="term" value="F:flavin adenine dinucleotide binding"/>
    <property type="evidence" value="ECO:0007669"/>
    <property type="project" value="InterPro"/>
</dbReference>
<feature type="compositionally biased region" description="Basic and acidic residues" evidence="2">
    <location>
        <begin position="677"/>
        <end position="704"/>
    </location>
</feature>
<keyword evidence="6" id="KW-1185">Reference proteome</keyword>
<proteinExistence type="inferred from homology"/>
<dbReference type="EMBL" id="LAZP02000073">
    <property type="protein sequence ID" value="PFH61401.1"/>
    <property type="molecule type" value="Genomic_DNA"/>
</dbReference>
<organism evidence="5 6">
    <name type="scientific">Ophiocordyceps unilateralis</name>
    <name type="common">Zombie-ant fungus</name>
    <name type="synonym">Torrubia unilateralis</name>
    <dbReference type="NCBI Taxonomy" id="268505"/>
    <lineage>
        <taxon>Eukaryota</taxon>
        <taxon>Fungi</taxon>
        <taxon>Dikarya</taxon>
        <taxon>Ascomycota</taxon>
        <taxon>Pezizomycotina</taxon>
        <taxon>Sordariomycetes</taxon>
        <taxon>Hypocreomycetidae</taxon>
        <taxon>Hypocreales</taxon>
        <taxon>Ophiocordycipitaceae</taxon>
        <taxon>Ophiocordyceps</taxon>
    </lineage>
</organism>
<keyword evidence="3" id="KW-0732">Signal</keyword>
<reference evidence="5 6" key="2">
    <citation type="journal article" date="2017" name="Sci. Rep.">
        <title>Ant-infecting Ophiocordyceps genomes reveal a high diversity of potential behavioral manipulation genes and a possible major role for enterotoxins.</title>
        <authorList>
            <person name="de Bekker C."/>
            <person name="Ohm R.A."/>
            <person name="Evans H.C."/>
            <person name="Brachmann A."/>
            <person name="Hughes D.P."/>
        </authorList>
    </citation>
    <scope>NUCLEOTIDE SEQUENCE [LARGE SCALE GENOMIC DNA]</scope>
    <source>
        <strain evidence="5 6">SC16a</strain>
    </source>
</reference>
<dbReference type="GO" id="GO:0016614">
    <property type="term" value="F:oxidoreductase activity, acting on CH-OH group of donors"/>
    <property type="evidence" value="ECO:0007669"/>
    <property type="project" value="InterPro"/>
</dbReference>
<dbReference type="PROSITE" id="PS00624">
    <property type="entry name" value="GMC_OXRED_2"/>
    <property type="match status" value="1"/>
</dbReference>
<dbReference type="SUPFAM" id="SSF51905">
    <property type="entry name" value="FAD/NAD(P)-binding domain"/>
    <property type="match status" value="1"/>
</dbReference>
<dbReference type="SUPFAM" id="SSF54373">
    <property type="entry name" value="FAD-linked reductases, C-terminal domain"/>
    <property type="match status" value="1"/>
</dbReference>
<reference evidence="5 6" key="1">
    <citation type="journal article" date="2015" name="BMC Genomics">
        <title>Gene expression during zombie ant biting behavior reflects the complexity underlying fungal parasitic behavioral manipulation.</title>
        <authorList>
            <person name="de Bekker C."/>
            <person name="Ohm R.A."/>
            <person name="Loreto R.G."/>
            <person name="Sebastian A."/>
            <person name="Albert I."/>
            <person name="Merrow M."/>
            <person name="Brachmann A."/>
            <person name="Hughes D.P."/>
        </authorList>
    </citation>
    <scope>NUCLEOTIDE SEQUENCE [LARGE SCALE GENOMIC DNA]</scope>
    <source>
        <strain evidence="5 6">SC16a</strain>
    </source>
</reference>
<name>A0A2A9PK40_OPHUN</name>
<feature type="domain" description="Glucose-methanol-choline oxidoreductase N-terminal" evidence="4">
    <location>
        <begin position="365"/>
        <end position="379"/>
    </location>
</feature>
<evidence type="ECO:0000313" key="5">
    <source>
        <dbReference type="EMBL" id="PFH61401.1"/>
    </source>
</evidence>
<gene>
    <name evidence="5" type="ORF">XA68_17453</name>
</gene>